<dbReference type="FunFam" id="3.40.50.300:FF:001091">
    <property type="entry name" value="Probable disease resistance protein At1g61300"/>
    <property type="match status" value="1"/>
</dbReference>
<keyword evidence="4" id="KW-0611">Plant defense</keyword>
<dbReference type="Proteomes" id="UP001187192">
    <property type="component" value="Unassembled WGS sequence"/>
</dbReference>
<evidence type="ECO:0000256" key="1">
    <source>
        <dbReference type="ARBA" id="ARBA00008894"/>
    </source>
</evidence>
<dbReference type="Pfam" id="PF23247">
    <property type="entry name" value="LRR_RPS2"/>
    <property type="match status" value="1"/>
</dbReference>
<sequence>MELIGSCATTICHFLWEPFQRRCCLLVNYQRNLHGLVEKSKTLEACKDDIDKAVAAAVSRRTETIKSEVEDWIKRANKLSDRLSRLEADVNANRGCIISGCCSGLRSRYKLSYAAKEKISIIDKLVSEGSAFVDHVSIPDPVAAPKFIRSASMTHFQLFTSTKVAINKVMEGLLDRKIRVVSVYGMGGVGKTTMLKKIQEEVVNQMLFNHVMMATVSQNPDLKSIQGQIADGLGFSLGGIAESLEGRANRLREFIMQEKRVLIILDDLWRTIKLGEIGIPDFEASESKILFATRDEEISHAMESQAPRAKAIINLDLLSEADSWRLFERTSGTTLESEEFEAVGKRVASECGGLPIALVAVARALAEKSMEEWKKAAARLERSKHVDHSETVFECIKLSYDFLRKKEFKEYFLMCCLFPEDHNIDKEELARYMMGLGYLSRNSNTMEEERDYASTIAEKLVDVGLLLKGEKDGQVKMHDVIRDVAIQMTSEPSGNDFQRVFIVEAGRPVKYWSARNHCECYNAISLMSCQIQMLPDCPDCPKLETLLLQENSNLKEIPSTFFERMNALRVLALSGFQNSALPPSIGHLLNLRSLFLEHCTSIEDVSIVGRLKKLEILSLKESPIEALPEDFGELRNLRILDLTMCTNICIIPRGLISKLSCLEELYLKGSFGMWENDANNEGRNACFSELINLPRLNILRVDVEDSQCMPQNITPDKINWVKFDISICGKSFSRLINALLSKLPRVDSRILALDITMGHLPNWFIEALSKEAQNLTYKDCTDLNIIEEYDQGRLFGLKSLIIEKSSVTNPLISLVDGTRSTPVFESMENFRIQYIDFITEICTAGELPSRSFEKLKFLEVHQCIDLTNSLLPSSMIRRITNLEKLHANGNSSIKEIFGFEGLEAGQLYLGKLEDLRLDNLAELTSIWKGPIEFAKFSNLKFVTATKCDKLMSLFSQSMAQGLVQLEDLWVEDCLKIEEIIEQYRGIAAEKITLPKLKTLALQNLDALCSFYAGDLECPSLELLYVRGCPRFGTATHEFNSSKQVLVNDEQNMRLLRKRYGFFCCVIYSQFLLQ</sequence>
<dbReference type="InterPro" id="IPR055414">
    <property type="entry name" value="LRR_R13L4/SHOC2-like"/>
</dbReference>
<comment type="similarity">
    <text evidence="1">Belongs to the disease resistance NB-LRR family.</text>
</comment>
<evidence type="ECO:0000313" key="7">
    <source>
        <dbReference type="EMBL" id="GMN52613.1"/>
    </source>
</evidence>
<keyword evidence="5" id="KW-0067">ATP-binding</keyword>
<dbReference type="InterPro" id="IPR002182">
    <property type="entry name" value="NB-ARC"/>
</dbReference>
<gene>
    <name evidence="7" type="ORF">TIFTF001_021753</name>
</gene>
<accession>A0AA88DB17</accession>
<dbReference type="PRINTS" id="PR00364">
    <property type="entry name" value="DISEASERSIST"/>
</dbReference>
<dbReference type="InterPro" id="IPR058922">
    <property type="entry name" value="WHD_DRP"/>
</dbReference>
<dbReference type="SUPFAM" id="SSF52058">
    <property type="entry name" value="L domain-like"/>
    <property type="match status" value="1"/>
</dbReference>
<name>A0AA88DB17_FICCA</name>
<dbReference type="GO" id="GO:0005524">
    <property type="term" value="F:ATP binding"/>
    <property type="evidence" value="ECO:0007669"/>
    <property type="project" value="UniProtKB-KW"/>
</dbReference>
<evidence type="ECO:0000259" key="6">
    <source>
        <dbReference type="SMART" id="SM00382"/>
    </source>
</evidence>
<dbReference type="SMART" id="SM00382">
    <property type="entry name" value="AAA"/>
    <property type="match status" value="1"/>
</dbReference>
<feature type="domain" description="AAA+ ATPase" evidence="6">
    <location>
        <begin position="177"/>
        <end position="319"/>
    </location>
</feature>
<evidence type="ECO:0000313" key="8">
    <source>
        <dbReference type="Proteomes" id="UP001187192"/>
    </source>
</evidence>
<dbReference type="SUPFAM" id="SSF52540">
    <property type="entry name" value="P-loop containing nucleoside triphosphate hydrolases"/>
    <property type="match status" value="1"/>
</dbReference>
<evidence type="ECO:0000256" key="2">
    <source>
        <dbReference type="ARBA" id="ARBA00022737"/>
    </source>
</evidence>
<dbReference type="InterPro" id="IPR027417">
    <property type="entry name" value="P-loop_NTPase"/>
</dbReference>
<dbReference type="FunFam" id="1.10.10.10:FF:000322">
    <property type="entry name" value="Probable disease resistance protein At1g63360"/>
    <property type="match status" value="1"/>
</dbReference>
<evidence type="ECO:0000256" key="3">
    <source>
        <dbReference type="ARBA" id="ARBA00022741"/>
    </source>
</evidence>
<dbReference type="InterPro" id="IPR057135">
    <property type="entry name" value="At4g27190-like_LRR"/>
</dbReference>
<protein>
    <recommendedName>
        <fullName evidence="6">AAA+ ATPase domain-containing protein</fullName>
    </recommendedName>
</protein>
<organism evidence="7 8">
    <name type="scientific">Ficus carica</name>
    <name type="common">Common fig</name>
    <dbReference type="NCBI Taxonomy" id="3494"/>
    <lineage>
        <taxon>Eukaryota</taxon>
        <taxon>Viridiplantae</taxon>
        <taxon>Streptophyta</taxon>
        <taxon>Embryophyta</taxon>
        <taxon>Tracheophyta</taxon>
        <taxon>Spermatophyta</taxon>
        <taxon>Magnoliopsida</taxon>
        <taxon>eudicotyledons</taxon>
        <taxon>Gunneridae</taxon>
        <taxon>Pentapetalae</taxon>
        <taxon>rosids</taxon>
        <taxon>fabids</taxon>
        <taxon>Rosales</taxon>
        <taxon>Moraceae</taxon>
        <taxon>Ficeae</taxon>
        <taxon>Ficus</taxon>
    </lineage>
</organism>
<keyword evidence="2" id="KW-0677">Repeat</keyword>
<dbReference type="InterPro" id="IPR032675">
    <property type="entry name" value="LRR_dom_sf"/>
</dbReference>
<dbReference type="Gene3D" id="1.10.8.430">
    <property type="entry name" value="Helical domain of apoptotic protease-activating factors"/>
    <property type="match status" value="1"/>
</dbReference>
<dbReference type="GO" id="GO:0043531">
    <property type="term" value="F:ADP binding"/>
    <property type="evidence" value="ECO:0007669"/>
    <property type="project" value="InterPro"/>
</dbReference>
<dbReference type="InterPro" id="IPR042197">
    <property type="entry name" value="Apaf_helical"/>
</dbReference>
<dbReference type="AlphaFoldDB" id="A0AA88DB17"/>
<dbReference type="InterPro" id="IPR003593">
    <property type="entry name" value="AAA+_ATPase"/>
</dbReference>
<keyword evidence="8" id="KW-1185">Reference proteome</keyword>
<dbReference type="Pfam" id="PF00931">
    <property type="entry name" value="NB-ARC"/>
    <property type="match status" value="1"/>
</dbReference>
<dbReference type="Pfam" id="PF23598">
    <property type="entry name" value="LRR_14"/>
    <property type="match status" value="1"/>
</dbReference>
<dbReference type="Gene3D" id="3.40.50.300">
    <property type="entry name" value="P-loop containing nucleotide triphosphate hydrolases"/>
    <property type="match status" value="1"/>
</dbReference>
<dbReference type="PANTHER" id="PTHR33463">
    <property type="entry name" value="NB-ARC DOMAIN-CONTAINING PROTEIN-RELATED"/>
    <property type="match status" value="1"/>
</dbReference>
<evidence type="ECO:0000256" key="4">
    <source>
        <dbReference type="ARBA" id="ARBA00022821"/>
    </source>
</evidence>
<proteinExistence type="inferred from homology"/>
<reference evidence="7" key="1">
    <citation type="submission" date="2023-07" db="EMBL/GenBank/DDBJ databases">
        <title>draft genome sequence of fig (Ficus carica).</title>
        <authorList>
            <person name="Takahashi T."/>
            <person name="Nishimura K."/>
        </authorList>
    </citation>
    <scope>NUCLEOTIDE SEQUENCE</scope>
</reference>
<dbReference type="InterPro" id="IPR050905">
    <property type="entry name" value="Plant_NBS-LRR"/>
</dbReference>
<dbReference type="Gene3D" id="3.80.10.10">
    <property type="entry name" value="Ribonuclease Inhibitor"/>
    <property type="match status" value="1"/>
</dbReference>
<comment type="caution">
    <text evidence="7">The sequence shown here is derived from an EMBL/GenBank/DDBJ whole genome shotgun (WGS) entry which is preliminary data.</text>
</comment>
<evidence type="ECO:0000256" key="5">
    <source>
        <dbReference type="ARBA" id="ARBA00022840"/>
    </source>
</evidence>
<dbReference type="Pfam" id="PF23559">
    <property type="entry name" value="WHD_DRP"/>
    <property type="match status" value="1"/>
</dbReference>
<dbReference type="GO" id="GO:0006952">
    <property type="term" value="P:defense response"/>
    <property type="evidence" value="ECO:0007669"/>
    <property type="project" value="UniProtKB-KW"/>
</dbReference>
<dbReference type="EMBL" id="BTGU01000042">
    <property type="protein sequence ID" value="GMN52613.1"/>
    <property type="molecule type" value="Genomic_DNA"/>
</dbReference>
<keyword evidence="3" id="KW-0547">Nucleotide-binding</keyword>
<dbReference type="PANTHER" id="PTHR33463:SF203">
    <property type="entry name" value="AAA+ ATPASE DOMAIN-CONTAINING PROTEIN"/>
    <property type="match status" value="1"/>
</dbReference>